<name>A0ACC5R896_9HYPH</name>
<comment type="caution">
    <text evidence="1">The sequence shown here is derived from an EMBL/GenBank/DDBJ whole genome shotgun (WGS) entry which is preliminary data.</text>
</comment>
<evidence type="ECO:0000313" key="1">
    <source>
        <dbReference type="EMBL" id="MBK1868731.1"/>
    </source>
</evidence>
<gene>
    <name evidence="1" type="ORF">JHL16_20410</name>
</gene>
<dbReference type="EMBL" id="JAENHL010000007">
    <property type="protein sequence ID" value="MBK1868731.1"/>
    <property type="molecule type" value="Genomic_DNA"/>
</dbReference>
<dbReference type="Proteomes" id="UP000616151">
    <property type="component" value="Unassembled WGS sequence"/>
</dbReference>
<proteinExistence type="predicted"/>
<sequence>MSKREAFYPVLLALLWGFNWPAVKIVLGEVPVFVLRSIGLTSAGLLLLGVALLMGRRLLVPSASWPALALAGCLNIAAFNILSAFAQLNTTTSRAAILTYTMPIWSTLLAVMVLREPVGRDKLVALAAGAAGVVLLALPVLESGRFLGVIMPLLSAFAWALGIVVQKKWPIEGDPLATTAYQLLIGAVIAILCLFATGQSLPGTLSAPVLGAFAFHIIGATSTAYLLWFTILDRNSASTSALLSFAVPVVGVLSAMLLVGDRPSLADIAGFAAILFAAGLAMRSSLRQRNAPDA</sequence>
<keyword evidence="2" id="KW-1185">Reference proteome</keyword>
<reference evidence="1" key="1">
    <citation type="submission" date="2021-01" db="EMBL/GenBank/DDBJ databases">
        <authorList>
            <person name="Sun Q."/>
        </authorList>
    </citation>
    <scope>NUCLEOTIDE SEQUENCE</scope>
    <source>
        <strain evidence="1">YIM B02566</strain>
    </source>
</reference>
<protein>
    <submittedName>
        <fullName evidence="1">DMT family transporter</fullName>
    </submittedName>
</protein>
<accession>A0ACC5R896</accession>
<organism evidence="1 2">
    <name type="scientific">Taklimakanibacter albus</name>
    <dbReference type="NCBI Taxonomy" id="2800327"/>
    <lineage>
        <taxon>Bacteria</taxon>
        <taxon>Pseudomonadati</taxon>
        <taxon>Pseudomonadota</taxon>
        <taxon>Alphaproteobacteria</taxon>
        <taxon>Hyphomicrobiales</taxon>
        <taxon>Aestuariivirgaceae</taxon>
        <taxon>Taklimakanibacter</taxon>
    </lineage>
</organism>
<evidence type="ECO:0000313" key="2">
    <source>
        <dbReference type="Proteomes" id="UP000616151"/>
    </source>
</evidence>